<keyword evidence="1" id="KW-1133">Transmembrane helix</keyword>
<keyword evidence="1" id="KW-0472">Membrane</keyword>
<dbReference type="EMBL" id="MZ420154">
    <property type="protein sequence ID" value="QYA18760.1"/>
    <property type="molecule type" value="Genomic_DNA"/>
</dbReference>
<reference evidence="2" key="1">
    <citation type="submission" date="2021-06" db="EMBL/GenBank/DDBJ databases">
        <authorList>
            <person name="Rolland C."/>
        </authorList>
    </citation>
    <scope>NUCLEOTIDE SEQUENCE</scope>
    <source>
        <strain evidence="2">347.936635</strain>
    </source>
</reference>
<feature type="transmembrane region" description="Helical" evidence="1">
    <location>
        <begin position="190"/>
        <end position="210"/>
    </location>
</feature>
<name>A0A8F8KQ57_9VIRU</name>
<sequence length="221" mass="23949">MSTPEQRGFDDQFDINASQTLRDGVTVACDNNGQCGNTVQDGFPYVEGTTMPCSYANCGIPDQPFEDQKSAMMQGGMQGHAAAQMADRMANGVIASGYEYFEDPYYMEAVEDGKVLAGSFPERHLVLQDDFNNDSIVPTMSKEPITQFEAADKFIASESALRNPMPVAGSKDALLAQQAASQTASYKKSMLIGGYLLGAGVVAVLGYYGYKKYKASKVERF</sequence>
<accession>A0A8F8KQ57</accession>
<protein>
    <submittedName>
        <fullName evidence="2">Uncharacterized protein</fullName>
    </submittedName>
</protein>
<gene>
    <name evidence="2" type="ORF">KOM_12_492</name>
</gene>
<evidence type="ECO:0000256" key="1">
    <source>
        <dbReference type="SAM" id="Phobius"/>
    </source>
</evidence>
<proteinExistence type="predicted"/>
<organism evidence="2">
    <name type="scientific">Clandestinovirus</name>
    <dbReference type="NCBI Taxonomy" id="2831644"/>
    <lineage>
        <taxon>Viruses</taxon>
    </lineage>
</organism>
<evidence type="ECO:0000313" key="2">
    <source>
        <dbReference type="EMBL" id="QYA18760.1"/>
    </source>
</evidence>
<keyword evidence="1" id="KW-0812">Transmembrane</keyword>